<keyword evidence="4 6" id="KW-1133">Transmembrane helix</keyword>
<feature type="transmembrane region" description="Helical" evidence="6">
    <location>
        <begin position="146"/>
        <end position="164"/>
    </location>
</feature>
<name>A0ABU3NSW9_9FIRM</name>
<keyword evidence="2" id="KW-0813">Transport</keyword>
<gene>
    <name evidence="7" type="ORF">Q4T40_01460</name>
</gene>
<dbReference type="Pfam" id="PF01566">
    <property type="entry name" value="Nramp"/>
    <property type="match status" value="1"/>
</dbReference>
<evidence type="ECO:0000256" key="1">
    <source>
        <dbReference type="ARBA" id="ARBA00004141"/>
    </source>
</evidence>
<keyword evidence="5 6" id="KW-0472">Membrane</keyword>
<dbReference type="EMBL" id="JAUOZS010000001">
    <property type="protein sequence ID" value="MDT8899918.1"/>
    <property type="molecule type" value="Genomic_DNA"/>
</dbReference>
<proteinExistence type="predicted"/>
<dbReference type="PANTHER" id="PTHR11706:SF33">
    <property type="entry name" value="NATURAL RESISTANCE-ASSOCIATED MACROPHAGE PROTEIN 2"/>
    <property type="match status" value="1"/>
</dbReference>
<organism evidence="7 8">
    <name type="scientific">Anaeroselena agilis</name>
    <dbReference type="NCBI Taxonomy" id="3063788"/>
    <lineage>
        <taxon>Bacteria</taxon>
        <taxon>Bacillati</taxon>
        <taxon>Bacillota</taxon>
        <taxon>Negativicutes</taxon>
        <taxon>Acetonemataceae</taxon>
        <taxon>Anaeroselena</taxon>
    </lineage>
</organism>
<feature type="transmembrane region" description="Helical" evidence="6">
    <location>
        <begin position="115"/>
        <end position="134"/>
    </location>
</feature>
<comment type="caution">
    <text evidence="7">The sequence shown here is derived from an EMBL/GenBank/DDBJ whole genome shotgun (WGS) entry which is preliminary data.</text>
</comment>
<comment type="subcellular location">
    <subcellularLocation>
        <location evidence="1">Membrane</location>
        <topology evidence="1">Multi-pass membrane protein</topology>
    </subcellularLocation>
</comment>
<evidence type="ECO:0000313" key="7">
    <source>
        <dbReference type="EMBL" id="MDT8899918.1"/>
    </source>
</evidence>
<dbReference type="Proteomes" id="UP001254848">
    <property type="component" value="Unassembled WGS sequence"/>
</dbReference>
<evidence type="ECO:0000256" key="4">
    <source>
        <dbReference type="ARBA" id="ARBA00022989"/>
    </source>
</evidence>
<feature type="transmembrane region" description="Helical" evidence="6">
    <location>
        <begin position="354"/>
        <end position="375"/>
    </location>
</feature>
<feature type="transmembrane region" description="Helical" evidence="6">
    <location>
        <begin position="277"/>
        <end position="302"/>
    </location>
</feature>
<keyword evidence="3 6" id="KW-0812">Transmembrane</keyword>
<dbReference type="PANTHER" id="PTHR11706">
    <property type="entry name" value="SOLUTE CARRIER PROTEIN FAMILY 11 MEMBER"/>
    <property type="match status" value="1"/>
</dbReference>
<reference evidence="7 8" key="1">
    <citation type="submission" date="2023-07" db="EMBL/GenBank/DDBJ databases">
        <title>The novel representative of Negativicutes class, Anaeroselena agilis gen. nov. sp. nov.</title>
        <authorList>
            <person name="Prokofeva M.I."/>
            <person name="Elcheninov A.G."/>
            <person name="Klyukina A."/>
            <person name="Kublanov I.V."/>
            <person name="Frolov E.N."/>
            <person name="Podosokorskaya O.A."/>
        </authorList>
    </citation>
    <scope>NUCLEOTIDE SEQUENCE [LARGE SCALE GENOMIC DNA]</scope>
    <source>
        <strain evidence="7 8">4137-cl</strain>
    </source>
</reference>
<dbReference type="InterPro" id="IPR001046">
    <property type="entry name" value="NRAMP_fam"/>
</dbReference>
<feature type="transmembrane region" description="Helical" evidence="6">
    <location>
        <begin position="40"/>
        <end position="62"/>
    </location>
</feature>
<dbReference type="RefSeq" id="WP_413782421.1">
    <property type="nucleotide sequence ID" value="NZ_JAUOZS010000001.1"/>
</dbReference>
<accession>A0ABU3NSW9</accession>
<evidence type="ECO:0000256" key="2">
    <source>
        <dbReference type="ARBA" id="ARBA00022448"/>
    </source>
</evidence>
<feature type="transmembrane region" description="Helical" evidence="6">
    <location>
        <begin position="83"/>
        <end position="103"/>
    </location>
</feature>
<dbReference type="NCBIfam" id="NF037982">
    <property type="entry name" value="Nramp_1"/>
    <property type="match status" value="1"/>
</dbReference>
<evidence type="ECO:0000256" key="5">
    <source>
        <dbReference type="ARBA" id="ARBA00023136"/>
    </source>
</evidence>
<evidence type="ECO:0000256" key="3">
    <source>
        <dbReference type="ARBA" id="ARBA00022692"/>
    </source>
</evidence>
<evidence type="ECO:0000313" key="8">
    <source>
        <dbReference type="Proteomes" id="UP001254848"/>
    </source>
</evidence>
<protein>
    <submittedName>
        <fullName evidence="7">Nramp family divalent metal transporter</fullName>
    </submittedName>
</protein>
<feature type="transmembrane region" description="Helical" evidence="6">
    <location>
        <begin position="387"/>
        <end position="409"/>
    </location>
</feature>
<feature type="transmembrane region" description="Helical" evidence="6">
    <location>
        <begin position="323"/>
        <end position="342"/>
    </location>
</feature>
<evidence type="ECO:0000256" key="6">
    <source>
        <dbReference type="SAM" id="Phobius"/>
    </source>
</evidence>
<feature type="transmembrane region" description="Helical" evidence="6">
    <location>
        <begin position="228"/>
        <end position="250"/>
    </location>
</feature>
<keyword evidence="8" id="KW-1185">Reference proteome</keyword>
<sequence length="422" mass="45757">MKRMKERLALFLAVMGPGIITAFADNDAGGIATYSAAGAKYGYSLLFVLFVSILVLTVVQEISARTGAVTGRGLSDLIRERYGVKWTFFAMTVLMVANIGTTVSEFSGIATSFEIFGVSRYISVPVIAFIVWRLVLKADYSRIEKVFFALCLTFFSYVVSGLIVDPPWREVIAVAATPPALSHDPGYLLMVIGIIGTTITPWGQFYVQATIVDKGISAKMYAYTRWDVLVGAFFTGFIAFFIVVATAATLHVNNIPIESAADAAIALEPLAGKYASFLFAFGLFGASMLAAFILPLSTSYAICEAFGFERGISKSYKEAPVFFGLYTAIIVFSAMLVLWPGLSLYHVMLTTQVVNGILLVPVLIFMVLIASNAKIMGKYRNSPLYNLVAWAFAGLIIALTVLLLAGTVAPDLVERLLDRLAL</sequence>
<feature type="transmembrane region" description="Helical" evidence="6">
    <location>
        <begin position="187"/>
        <end position="207"/>
    </location>
</feature>